<keyword evidence="2" id="KW-1185">Reference proteome</keyword>
<sequence length="264" mass="29230">MQSSSEKPPSPDKPTQYDIIVRINDPTVQKPGPEGSLPVTQIKLACDVFMEIAQKTLPADDTPDEDADILRKYFLSLAHSDTIPDFSIYGEELARLLSESDAIIALTVSILDWRVLHKSGKNSIAENAVLTIYDRLVDTITNYVSRLLAAEHELSADHRHSTEFGPLVYTFIKRFLDFRAKVDSELLVEISEDIIESLELAAELLIFKSEIESFPKWLCLRSVQPLTLMCYFALDSQDSSEGGIPDGLVSTVAGDLVGGVEEVA</sequence>
<accession>A0A5N6U7V3</accession>
<dbReference type="AlphaFoldDB" id="A0A5N6U7V3"/>
<organism evidence="1 2">
    <name type="scientific">Aspergillus avenaceus</name>
    <dbReference type="NCBI Taxonomy" id="36643"/>
    <lineage>
        <taxon>Eukaryota</taxon>
        <taxon>Fungi</taxon>
        <taxon>Dikarya</taxon>
        <taxon>Ascomycota</taxon>
        <taxon>Pezizomycotina</taxon>
        <taxon>Eurotiomycetes</taxon>
        <taxon>Eurotiomycetidae</taxon>
        <taxon>Eurotiales</taxon>
        <taxon>Aspergillaceae</taxon>
        <taxon>Aspergillus</taxon>
        <taxon>Aspergillus subgen. Circumdati</taxon>
    </lineage>
</organism>
<reference evidence="1 2" key="1">
    <citation type="submission" date="2019-04" db="EMBL/GenBank/DDBJ databases">
        <title>Friends and foes A comparative genomics study of 23 Aspergillus species from section Flavi.</title>
        <authorList>
            <consortium name="DOE Joint Genome Institute"/>
            <person name="Kjaerbolling I."/>
            <person name="Vesth T."/>
            <person name="Frisvad J.C."/>
            <person name="Nybo J.L."/>
            <person name="Theobald S."/>
            <person name="Kildgaard S."/>
            <person name="Isbrandt T."/>
            <person name="Kuo A."/>
            <person name="Sato A."/>
            <person name="Lyhne E.K."/>
            <person name="Kogle M.E."/>
            <person name="Wiebenga A."/>
            <person name="Kun R.S."/>
            <person name="Lubbers R.J."/>
            <person name="Makela M.R."/>
            <person name="Barry K."/>
            <person name="Chovatia M."/>
            <person name="Clum A."/>
            <person name="Daum C."/>
            <person name="Haridas S."/>
            <person name="He G."/>
            <person name="LaButti K."/>
            <person name="Lipzen A."/>
            <person name="Mondo S."/>
            <person name="Riley R."/>
            <person name="Salamov A."/>
            <person name="Simmons B.A."/>
            <person name="Magnuson J.K."/>
            <person name="Henrissat B."/>
            <person name="Mortensen U.H."/>
            <person name="Larsen T.O."/>
            <person name="Devries R.P."/>
            <person name="Grigoriev I.V."/>
            <person name="Machida M."/>
            <person name="Baker S.E."/>
            <person name="Andersen M.R."/>
        </authorList>
    </citation>
    <scope>NUCLEOTIDE SEQUENCE [LARGE SCALE GENOMIC DNA]</scope>
    <source>
        <strain evidence="1 2">IBT 18842</strain>
    </source>
</reference>
<dbReference type="Proteomes" id="UP000325780">
    <property type="component" value="Unassembled WGS sequence"/>
</dbReference>
<dbReference type="EMBL" id="ML742027">
    <property type="protein sequence ID" value="KAE8154684.1"/>
    <property type="molecule type" value="Genomic_DNA"/>
</dbReference>
<evidence type="ECO:0000313" key="2">
    <source>
        <dbReference type="Proteomes" id="UP000325780"/>
    </source>
</evidence>
<proteinExistence type="predicted"/>
<protein>
    <submittedName>
        <fullName evidence="1">Uncharacterized protein</fullName>
    </submittedName>
</protein>
<evidence type="ECO:0000313" key="1">
    <source>
        <dbReference type="EMBL" id="KAE8154684.1"/>
    </source>
</evidence>
<gene>
    <name evidence="1" type="ORF">BDV25DRAFT_135603</name>
</gene>
<name>A0A5N6U7V3_ASPAV</name>